<dbReference type="AlphaFoldDB" id="A0AAN8TJA6"/>
<protein>
    <submittedName>
        <fullName evidence="1">Uncharacterized protein</fullName>
    </submittedName>
</protein>
<keyword evidence="2" id="KW-1185">Reference proteome</keyword>
<evidence type="ECO:0000313" key="2">
    <source>
        <dbReference type="Proteomes" id="UP001371456"/>
    </source>
</evidence>
<sequence>MWIRCPMVSWWGVRFK</sequence>
<dbReference type="Proteomes" id="UP001371456">
    <property type="component" value="Unassembled WGS sequence"/>
</dbReference>
<dbReference type="EMBL" id="JBANQN010000006">
    <property type="protein sequence ID" value="KAK6786451.1"/>
    <property type="molecule type" value="Genomic_DNA"/>
</dbReference>
<organism evidence="1 2">
    <name type="scientific">Solanum bulbocastanum</name>
    <name type="common">Wild potato</name>
    <dbReference type="NCBI Taxonomy" id="147425"/>
    <lineage>
        <taxon>Eukaryota</taxon>
        <taxon>Viridiplantae</taxon>
        <taxon>Streptophyta</taxon>
        <taxon>Embryophyta</taxon>
        <taxon>Tracheophyta</taxon>
        <taxon>Spermatophyta</taxon>
        <taxon>Magnoliopsida</taxon>
        <taxon>eudicotyledons</taxon>
        <taxon>Gunneridae</taxon>
        <taxon>Pentapetalae</taxon>
        <taxon>asterids</taxon>
        <taxon>lamiids</taxon>
        <taxon>Solanales</taxon>
        <taxon>Solanaceae</taxon>
        <taxon>Solanoideae</taxon>
        <taxon>Solaneae</taxon>
        <taxon>Solanum</taxon>
    </lineage>
</organism>
<gene>
    <name evidence="1" type="ORF">RDI58_014976</name>
</gene>
<comment type="caution">
    <text evidence="1">The sequence shown here is derived from an EMBL/GenBank/DDBJ whole genome shotgun (WGS) entry which is preliminary data.</text>
</comment>
<accession>A0AAN8TJA6</accession>
<proteinExistence type="predicted"/>
<name>A0AAN8TJA6_SOLBU</name>
<reference evidence="1 2" key="1">
    <citation type="submission" date="2024-02" db="EMBL/GenBank/DDBJ databases">
        <title>de novo genome assembly of Solanum bulbocastanum strain 11H21.</title>
        <authorList>
            <person name="Hosaka A.J."/>
        </authorList>
    </citation>
    <scope>NUCLEOTIDE SEQUENCE [LARGE SCALE GENOMIC DNA]</scope>
    <source>
        <tissue evidence="1">Young leaves</tissue>
    </source>
</reference>
<evidence type="ECO:0000313" key="1">
    <source>
        <dbReference type="EMBL" id="KAK6786451.1"/>
    </source>
</evidence>